<keyword evidence="2" id="KW-0805">Transcription regulation</keyword>
<evidence type="ECO:0000313" key="6">
    <source>
        <dbReference type="EMBL" id="TVU49332.1"/>
    </source>
</evidence>
<dbReference type="SUPFAM" id="SSF101936">
    <property type="entry name" value="DNA-binding pseudobarrel domain"/>
    <property type="match status" value="1"/>
</dbReference>
<keyword evidence="3" id="KW-0238">DNA-binding</keyword>
<name>A0A5J9WKU5_9POAL</name>
<dbReference type="Gene3D" id="2.40.330.10">
    <property type="entry name" value="DNA-binding pseudobarrel domain"/>
    <property type="match status" value="1"/>
</dbReference>
<keyword evidence="4" id="KW-0804">Transcription</keyword>
<evidence type="ECO:0000256" key="1">
    <source>
        <dbReference type="ARBA" id="ARBA00004123"/>
    </source>
</evidence>
<protein>
    <recommendedName>
        <fullName evidence="8">TF-B3 domain-containing protein</fullName>
    </recommendedName>
</protein>
<dbReference type="GO" id="GO:0005634">
    <property type="term" value="C:nucleus"/>
    <property type="evidence" value="ECO:0007669"/>
    <property type="project" value="UniProtKB-SubCell"/>
</dbReference>
<gene>
    <name evidence="6" type="ORF">EJB05_00640</name>
</gene>
<reference evidence="6 7" key="1">
    <citation type="journal article" date="2019" name="Sci. Rep.">
        <title>A high-quality genome of Eragrostis curvula grass provides insights into Poaceae evolution and supports new strategies to enhance forage quality.</title>
        <authorList>
            <person name="Carballo J."/>
            <person name="Santos B.A.C.M."/>
            <person name="Zappacosta D."/>
            <person name="Garbus I."/>
            <person name="Selva J.P."/>
            <person name="Gallo C.A."/>
            <person name="Diaz A."/>
            <person name="Albertini E."/>
            <person name="Caccamo M."/>
            <person name="Echenique V."/>
        </authorList>
    </citation>
    <scope>NUCLEOTIDE SEQUENCE [LARGE SCALE GENOMIC DNA]</scope>
    <source>
        <strain evidence="7">cv. Victoria</strain>
        <tissue evidence="6">Leaf</tissue>
    </source>
</reference>
<organism evidence="6 7">
    <name type="scientific">Eragrostis curvula</name>
    <name type="common">weeping love grass</name>
    <dbReference type="NCBI Taxonomy" id="38414"/>
    <lineage>
        <taxon>Eukaryota</taxon>
        <taxon>Viridiplantae</taxon>
        <taxon>Streptophyta</taxon>
        <taxon>Embryophyta</taxon>
        <taxon>Tracheophyta</taxon>
        <taxon>Spermatophyta</taxon>
        <taxon>Magnoliopsida</taxon>
        <taxon>Liliopsida</taxon>
        <taxon>Poales</taxon>
        <taxon>Poaceae</taxon>
        <taxon>PACMAD clade</taxon>
        <taxon>Chloridoideae</taxon>
        <taxon>Eragrostideae</taxon>
        <taxon>Eragrostidinae</taxon>
        <taxon>Eragrostis</taxon>
    </lineage>
</organism>
<evidence type="ECO:0000256" key="2">
    <source>
        <dbReference type="ARBA" id="ARBA00023015"/>
    </source>
</evidence>
<dbReference type="InterPro" id="IPR003340">
    <property type="entry name" value="B3_DNA-bd"/>
</dbReference>
<comment type="subcellular location">
    <subcellularLocation>
        <location evidence="1">Nucleus</location>
    </subcellularLocation>
</comment>
<evidence type="ECO:0008006" key="8">
    <source>
        <dbReference type="Google" id="ProtNLM"/>
    </source>
</evidence>
<dbReference type="CDD" id="cd10017">
    <property type="entry name" value="B3_DNA"/>
    <property type="match status" value="1"/>
</dbReference>
<evidence type="ECO:0000313" key="7">
    <source>
        <dbReference type="Proteomes" id="UP000324897"/>
    </source>
</evidence>
<comment type="caution">
    <text evidence="6">The sequence shown here is derived from an EMBL/GenBank/DDBJ whole genome shotgun (WGS) entry which is preliminary data.</text>
</comment>
<dbReference type="OrthoDB" id="1864528at2759"/>
<evidence type="ECO:0000256" key="4">
    <source>
        <dbReference type="ARBA" id="ARBA00023163"/>
    </source>
</evidence>
<dbReference type="Gramene" id="TVU49332">
    <property type="protein sequence ID" value="TVU49332"/>
    <property type="gene ID" value="EJB05_00640"/>
</dbReference>
<feature type="non-terminal residue" evidence="6">
    <location>
        <position position="1"/>
    </location>
</feature>
<evidence type="ECO:0000256" key="3">
    <source>
        <dbReference type="ARBA" id="ARBA00023125"/>
    </source>
</evidence>
<dbReference type="Proteomes" id="UP000324897">
    <property type="component" value="Chromosome 6"/>
</dbReference>
<keyword evidence="5" id="KW-0539">Nucleus</keyword>
<evidence type="ECO:0000256" key="5">
    <source>
        <dbReference type="ARBA" id="ARBA00023242"/>
    </source>
</evidence>
<keyword evidence="7" id="KW-1185">Reference proteome</keyword>
<accession>A0A5J9WKU5</accession>
<dbReference type="InterPro" id="IPR015300">
    <property type="entry name" value="DNA-bd_pseudobarrel_sf"/>
</dbReference>
<dbReference type="GO" id="GO:0003677">
    <property type="term" value="F:DNA binding"/>
    <property type="evidence" value="ECO:0007669"/>
    <property type="project" value="UniProtKB-KW"/>
</dbReference>
<dbReference type="EMBL" id="RWGY01000002">
    <property type="protein sequence ID" value="TVU49332.1"/>
    <property type="molecule type" value="Genomic_DNA"/>
</dbReference>
<sequence length="137" mass="14948">MAERSSRCSLSPAWPAAARNARSGSRSRPVSRVACLPVNGAGRTLHVTHLSKTNKHLPNVDQTITLCHPPDYNKRDANFKVPTAGAYIFSAGWSQFIRDNEVQEGDAFALEASKIERRLSVTVHSLQGSHQGDALKV</sequence>
<proteinExistence type="predicted"/>
<dbReference type="AlphaFoldDB" id="A0A5J9WKU5"/>